<keyword evidence="1" id="KW-1133">Transmembrane helix</keyword>
<feature type="transmembrane region" description="Helical" evidence="1">
    <location>
        <begin position="75"/>
        <end position="92"/>
    </location>
</feature>
<gene>
    <name evidence="2" type="ORF">Afil01_54390</name>
</gene>
<feature type="transmembrane region" description="Helical" evidence="1">
    <location>
        <begin position="209"/>
        <end position="231"/>
    </location>
</feature>
<dbReference type="EMBL" id="BSTX01000004">
    <property type="protein sequence ID" value="GLZ80632.1"/>
    <property type="molecule type" value="Genomic_DNA"/>
</dbReference>
<dbReference type="Proteomes" id="UP001165079">
    <property type="component" value="Unassembled WGS sequence"/>
</dbReference>
<organism evidence="2 3">
    <name type="scientific">Actinorhabdospora filicis</name>
    <dbReference type="NCBI Taxonomy" id="1785913"/>
    <lineage>
        <taxon>Bacteria</taxon>
        <taxon>Bacillati</taxon>
        <taxon>Actinomycetota</taxon>
        <taxon>Actinomycetes</taxon>
        <taxon>Micromonosporales</taxon>
        <taxon>Micromonosporaceae</taxon>
        <taxon>Actinorhabdospora</taxon>
    </lineage>
</organism>
<feature type="transmembrane region" description="Helical" evidence="1">
    <location>
        <begin position="16"/>
        <end position="38"/>
    </location>
</feature>
<keyword evidence="1" id="KW-0472">Membrane</keyword>
<keyword evidence="1" id="KW-0812">Transmembrane</keyword>
<feature type="transmembrane region" description="Helical" evidence="1">
    <location>
        <begin position="50"/>
        <end position="69"/>
    </location>
</feature>
<feature type="transmembrane region" description="Helical" evidence="1">
    <location>
        <begin position="469"/>
        <end position="493"/>
    </location>
</feature>
<feature type="transmembrane region" description="Helical" evidence="1">
    <location>
        <begin position="373"/>
        <end position="390"/>
    </location>
</feature>
<feature type="transmembrane region" description="Helical" evidence="1">
    <location>
        <begin position="292"/>
        <end position="325"/>
    </location>
</feature>
<feature type="transmembrane region" description="Helical" evidence="1">
    <location>
        <begin position="332"/>
        <end position="353"/>
    </location>
</feature>
<feature type="transmembrane region" description="Helical" evidence="1">
    <location>
        <begin position="243"/>
        <end position="262"/>
    </location>
</feature>
<proteinExistence type="predicted"/>
<feature type="transmembrane region" description="Helical" evidence="1">
    <location>
        <begin position="438"/>
        <end position="457"/>
    </location>
</feature>
<accession>A0A9W6W5Q3</accession>
<name>A0A9W6W5Q3_9ACTN</name>
<evidence type="ECO:0000256" key="1">
    <source>
        <dbReference type="SAM" id="Phobius"/>
    </source>
</evidence>
<feature type="transmembrane region" description="Helical" evidence="1">
    <location>
        <begin position="144"/>
        <end position="163"/>
    </location>
</feature>
<evidence type="ECO:0000313" key="2">
    <source>
        <dbReference type="EMBL" id="GLZ80632.1"/>
    </source>
</evidence>
<protein>
    <submittedName>
        <fullName evidence="2">Uncharacterized protein</fullName>
    </submittedName>
</protein>
<feature type="transmembrane region" description="Helical" evidence="1">
    <location>
        <begin position="397"/>
        <end position="418"/>
    </location>
</feature>
<comment type="caution">
    <text evidence="2">The sequence shown here is derived from an EMBL/GenBank/DDBJ whole genome shotgun (WGS) entry which is preliminary data.</text>
</comment>
<reference evidence="2" key="1">
    <citation type="submission" date="2023-03" db="EMBL/GenBank/DDBJ databases">
        <title>Actinorhabdospora filicis NBRC 111898.</title>
        <authorList>
            <person name="Ichikawa N."/>
            <person name="Sato H."/>
            <person name="Tonouchi N."/>
        </authorList>
    </citation>
    <scope>NUCLEOTIDE SEQUENCE</scope>
    <source>
        <strain evidence="2">NBRC 111898</strain>
    </source>
</reference>
<sequence length="648" mass="69475">MPAAGVLAASWAVPCLTHLIGVDWLLPPLMVLAVASVLRTGRSLLDRIMVSVFVTAAGIIVFGLVYSAWPWGLSPIAIAGTWFSGLTVIAVLTGRRPSIPTRLLGTDVLVLAALVVGGLWARWPVLGKPSLMPSLVFTSAREDFFRHFSLFDAIVNFGGYPLFNEPEVQRMTADMDVYPPGAHFLYAVLDVFARSSTAPGDAETQLWHYYGYTAIGFGVLCAAIVWAARWVAGPSLAGWRRTAIMSVVAVLVVSGPLTTLFWQGYDSEIVGLALLAVTFAVLLRPAASAREWITLVALMAAATVITYNLFVLFLPAAAVAAVWLYRKRLAPIWKFTVAAVALSGLAASFVFWQQLMVGLGPSHTNEVGGIVPFDRPSVVGLSLLVLAAVLTRTGRRIAVWPIAAVTVAVGLAILLAFAVQQLATFGETRYYLEKLVHVVYVLALAGFGALGLFLKPWRRLAISRRADEGALSIAAVMVMVIGAGLIPLGPVIFTASPNFHAGPNTTWARGWTAKKILSPFVVPTRALLKSGLLDGSPTLVIYSDDGHLNRHVTMFAGILDRDTGTVTEPMEVVNVLDWLGRPALDSNGVITGASRDSLNTLEGAIRVFGRPLRVIVADKTLAAELAAFSTANPDLKLRVEHLPEMQLA</sequence>
<keyword evidence="3" id="KW-1185">Reference proteome</keyword>
<feature type="transmembrane region" description="Helical" evidence="1">
    <location>
        <begin position="269"/>
        <end position="286"/>
    </location>
</feature>
<feature type="transmembrane region" description="Helical" evidence="1">
    <location>
        <begin position="104"/>
        <end position="124"/>
    </location>
</feature>
<dbReference type="AlphaFoldDB" id="A0A9W6W5Q3"/>
<evidence type="ECO:0000313" key="3">
    <source>
        <dbReference type="Proteomes" id="UP001165079"/>
    </source>
</evidence>